<gene>
    <name evidence="1" type="ORF">PGLA2088_LOCUS1976</name>
</gene>
<reference evidence="1" key="1">
    <citation type="submission" date="2021-02" db="EMBL/GenBank/DDBJ databases">
        <authorList>
            <person name="Dougan E. K."/>
            <person name="Rhodes N."/>
            <person name="Thang M."/>
            <person name="Chan C."/>
        </authorList>
    </citation>
    <scope>NUCLEOTIDE SEQUENCE</scope>
</reference>
<organism evidence="1 2">
    <name type="scientific">Polarella glacialis</name>
    <name type="common">Dinoflagellate</name>
    <dbReference type="NCBI Taxonomy" id="89957"/>
    <lineage>
        <taxon>Eukaryota</taxon>
        <taxon>Sar</taxon>
        <taxon>Alveolata</taxon>
        <taxon>Dinophyceae</taxon>
        <taxon>Suessiales</taxon>
        <taxon>Suessiaceae</taxon>
        <taxon>Polarella</taxon>
    </lineage>
</organism>
<dbReference type="AlphaFoldDB" id="A0A813HQE2"/>
<dbReference type="Proteomes" id="UP000626109">
    <property type="component" value="Unassembled WGS sequence"/>
</dbReference>
<sequence length="205" mass="22914">MVLSRVALQVPESVMVRRRCFFYKQANWNGLNFELSRVNWSTLLPDDSDAAAQILTDTILARARRRIPYKEMPLFKSTHPWLNDRCKQLVAAKCAAAGTTAFAVKQAECSQGIFQEHAAYIARAKNKIQSLPSSSKRRWKLSDALLMKRANASSIPPLRHHDGSLVLTAAEKARLFSEVFAAKSDLPEMLPMSLLPSPPLPLLVV</sequence>
<name>A0A813HQE2_POLGL</name>
<dbReference type="EMBL" id="CAJNNW010001556">
    <property type="protein sequence ID" value="CAE8639656.1"/>
    <property type="molecule type" value="Genomic_DNA"/>
</dbReference>
<protein>
    <submittedName>
        <fullName evidence="1">Uncharacterized protein</fullName>
    </submittedName>
</protein>
<evidence type="ECO:0000313" key="2">
    <source>
        <dbReference type="Proteomes" id="UP000626109"/>
    </source>
</evidence>
<evidence type="ECO:0000313" key="1">
    <source>
        <dbReference type="EMBL" id="CAE8639656.1"/>
    </source>
</evidence>
<accession>A0A813HQE2</accession>
<comment type="caution">
    <text evidence="1">The sequence shown here is derived from an EMBL/GenBank/DDBJ whole genome shotgun (WGS) entry which is preliminary data.</text>
</comment>
<proteinExistence type="predicted"/>